<proteinExistence type="predicted"/>
<evidence type="ECO:0000256" key="2">
    <source>
        <dbReference type="SAM" id="Phobius"/>
    </source>
</evidence>
<evidence type="ECO:0000313" key="4">
    <source>
        <dbReference type="Proteomes" id="UP000698800"/>
    </source>
</evidence>
<dbReference type="AlphaFoldDB" id="A0A9P8I7X5"/>
<keyword evidence="2" id="KW-1133">Transmembrane helix</keyword>
<feature type="region of interest" description="Disordered" evidence="1">
    <location>
        <begin position="191"/>
        <end position="236"/>
    </location>
</feature>
<accession>A0A9P8I7X5</accession>
<dbReference type="OrthoDB" id="5429801at2759"/>
<feature type="transmembrane region" description="Helical" evidence="2">
    <location>
        <begin position="267"/>
        <end position="284"/>
    </location>
</feature>
<reference evidence="3" key="1">
    <citation type="submission" date="2021-03" db="EMBL/GenBank/DDBJ databases">
        <title>Comparative genomics and phylogenomic investigation of the class Geoglossomycetes provide insights into ecological specialization and systematics.</title>
        <authorList>
            <person name="Melie T."/>
            <person name="Pirro S."/>
            <person name="Miller A.N."/>
            <person name="Quandt A."/>
        </authorList>
    </citation>
    <scope>NUCLEOTIDE SEQUENCE</scope>
    <source>
        <strain evidence="3">GBOQ0MN5Z8</strain>
    </source>
</reference>
<dbReference type="Proteomes" id="UP000698800">
    <property type="component" value="Unassembled WGS sequence"/>
</dbReference>
<gene>
    <name evidence="3" type="ORF">FGG08_005064</name>
</gene>
<sequence>MGFWRNLDRSIDQFLEFRPDVYRAEISGLREDQLRELHKRIQRKLVGAGTQTAIGIGAAVPSGGLSLIGSLVGGRRISVNKQRCDVIETLLREKGWSGHDFRPKDFLLGAAPGALALVLAPGADHVADHAISHITTATAHHGADQVANYASVPVVHHGAGTAFGISAAHHGAEAAVKLGANYALNGRSGATAAQKASSRQKAPAPPAMLKHSVTKPSATGPGMHKKPPSRKHTTAPAPRAGGFIQTVARIALILLPSIMFSTLGQEPLWIASALTVAVIAALKFADRALSIFLIIPSIIYYFTGVQALWWISMASVIVDVLNQHSLDWHYKLLRVVKVMIYILMGIFVATGNVDLEKFKWVNGCVFYDFETYGADVGCWKDEVARTQGEHHAGSPGSSFKAAPTGEL</sequence>
<evidence type="ECO:0000256" key="1">
    <source>
        <dbReference type="SAM" id="MobiDB-lite"/>
    </source>
</evidence>
<evidence type="ECO:0000313" key="3">
    <source>
        <dbReference type="EMBL" id="KAH0538329.1"/>
    </source>
</evidence>
<name>A0A9P8I7X5_9PEZI</name>
<keyword evidence="4" id="KW-1185">Reference proteome</keyword>
<feature type="compositionally biased region" description="Basic residues" evidence="1">
    <location>
        <begin position="223"/>
        <end position="233"/>
    </location>
</feature>
<keyword evidence="2" id="KW-0472">Membrane</keyword>
<feature type="transmembrane region" description="Helical" evidence="2">
    <location>
        <begin position="240"/>
        <end position="261"/>
    </location>
</feature>
<organism evidence="3 4">
    <name type="scientific">Glutinoglossum americanum</name>
    <dbReference type="NCBI Taxonomy" id="1670608"/>
    <lineage>
        <taxon>Eukaryota</taxon>
        <taxon>Fungi</taxon>
        <taxon>Dikarya</taxon>
        <taxon>Ascomycota</taxon>
        <taxon>Pezizomycotina</taxon>
        <taxon>Geoglossomycetes</taxon>
        <taxon>Geoglossales</taxon>
        <taxon>Geoglossaceae</taxon>
        <taxon>Glutinoglossum</taxon>
    </lineage>
</organism>
<comment type="caution">
    <text evidence="3">The sequence shown here is derived from an EMBL/GenBank/DDBJ whole genome shotgun (WGS) entry which is preliminary data.</text>
</comment>
<protein>
    <submittedName>
        <fullName evidence="3">Uncharacterized protein</fullName>
    </submittedName>
</protein>
<dbReference type="EMBL" id="JAGHQL010000113">
    <property type="protein sequence ID" value="KAH0538329.1"/>
    <property type="molecule type" value="Genomic_DNA"/>
</dbReference>
<feature type="transmembrane region" description="Helical" evidence="2">
    <location>
        <begin position="332"/>
        <end position="350"/>
    </location>
</feature>
<feature type="transmembrane region" description="Helical" evidence="2">
    <location>
        <begin position="291"/>
        <end position="312"/>
    </location>
</feature>
<keyword evidence="2" id="KW-0812">Transmembrane</keyword>